<organism evidence="2">
    <name type="scientific">marine sediment metagenome</name>
    <dbReference type="NCBI Taxonomy" id="412755"/>
    <lineage>
        <taxon>unclassified sequences</taxon>
        <taxon>metagenomes</taxon>
        <taxon>ecological metagenomes</taxon>
    </lineage>
</organism>
<dbReference type="EMBL" id="LAZR01000206">
    <property type="protein sequence ID" value="KKN82025.1"/>
    <property type="molecule type" value="Genomic_DNA"/>
</dbReference>
<proteinExistence type="predicted"/>
<protein>
    <submittedName>
        <fullName evidence="2">Uncharacterized protein</fullName>
    </submittedName>
</protein>
<feature type="region of interest" description="Disordered" evidence="1">
    <location>
        <begin position="1"/>
        <end position="23"/>
    </location>
</feature>
<evidence type="ECO:0000256" key="1">
    <source>
        <dbReference type="SAM" id="MobiDB-lite"/>
    </source>
</evidence>
<reference evidence="2" key="1">
    <citation type="journal article" date="2015" name="Nature">
        <title>Complex archaea that bridge the gap between prokaryotes and eukaryotes.</title>
        <authorList>
            <person name="Spang A."/>
            <person name="Saw J.H."/>
            <person name="Jorgensen S.L."/>
            <person name="Zaremba-Niedzwiedzka K."/>
            <person name="Martijn J."/>
            <person name="Lind A.E."/>
            <person name="van Eijk R."/>
            <person name="Schleper C."/>
            <person name="Guy L."/>
            <person name="Ettema T.J."/>
        </authorList>
    </citation>
    <scope>NUCLEOTIDE SEQUENCE</scope>
</reference>
<accession>A0A0F9TLJ7</accession>
<dbReference type="AlphaFoldDB" id="A0A0F9TLJ7"/>
<sequence>MNDLLQKPRPPTREPYLPSDDPVCRLDGEPLSAHERCEYSVLVGPQHETRTAPCLTCAYYTATGGE</sequence>
<comment type="caution">
    <text evidence="2">The sequence shown here is derived from an EMBL/GenBank/DDBJ whole genome shotgun (WGS) entry which is preliminary data.</text>
</comment>
<gene>
    <name evidence="2" type="ORF">LCGC14_0312920</name>
</gene>
<evidence type="ECO:0000313" key="2">
    <source>
        <dbReference type="EMBL" id="KKN82025.1"/>
    </source>
</evidence>
<name>A0A0F9TLJ7_9ZZZZ</name>